<accession>A0ACB9E8Y0</accession>
<dbReference type="Proteomes" id="UP001056120">
    <property type="component" value="Linkage Group LG18"/>
</dbReference>
<keyword evidence="2" id="KW-1185">Reference proteome</keyword>
<reference evidence="1 2" key="2">
    <citation type="journal article" date="2022" name="Mol. Ecol. Resour.">
        <title>The genomes of chicory, endive, great burdock and yacon provide insights into Asteraceae paleo-polyploidization history and plant inulin production.</title>
        <authorList>
            <person name="Fan W."/>
            <person name="Wang S."/>
            <person name="Wang H."/>
            <person name="Wang A."/>
            <person name="Jiang F."/>
            <person name="Liu H."/>
            <person name="Zhao H."/>
            <person name="Xu D."/>
            <person name="Zhang Y."/>
        </authorList>
    </citation>
    <scope>NUCLEOTIDE SEQUENCE [LARGE SCALE GENOMIC DNA]</scope>
    <source>
        <strain evidence="2">cv. Yunnan</strain>
        <tissue evidence="1">Leaves</tissue>
    </source>
</reference>
<organism evidence="1 2">
    <name type="scientific">Smallanthus sonchifolius</name>
    <dbReference type="NCBI Taxonomy" id="185202"/>
    <lineage>
        <taxon>Eukaryota</taxon>
        <taxon>Viridiplantae</taxon>
        <taxon>Streptophyta</taxon>
        <taxon>Embryophyta</taxon>
        <taxon>Tracheophyta</taxon>
        <taxon>Spermatophyta</taxon>
        <taxon>Magnoliopsida</taxon>
        <taxon>eudicotyledons</taxon>
        <taxon>Gunneridae</taxon>
        <taxon>Pentapetalae</taxon>
        <taxon>asterids</taxon>
        <taxon>campanulids</taxon>
        <taxon>Asterales</taxon>
        <taxon>Asteraceae</taxon>
        <taxon>Asteroideae</taxon>
        <taxon>Heliantheae alliance</taxon>
        <taxon>Millerieae</taxon>
        <taxon>Smallanthus</taxon>
    </lineage>
</organism>
<protein>
    <submittedName>
        <fullName evidence="1">Uncharacterized protein</fullName>
    </submittedName>
</protein>
<dbReference type="EMBL" id="CM042035">
    <property type="protein sequence ID" value="KAI3755282.1"/>
    <property type="molecule type" value="Genomic_DNA"/>
</dbReference>
<gene>
    <name evidence="1" type="ORF">L1987_55078</name>
</gene>
<name>A0ACB9E8Y0_9ASTR</name>
<evidence type="ECO:0000313" key="1">
    <source>
        <dbReference type="EMBL" id="KAI3755282.1"/>
    </source>
</evidence>
<sequence length="172" mass="20014">MSPVFGLQRSYGISGLQIPENLCPQWVIRYPVRYHSRIPDLDVAICNKLHHAQQYGLITQGKSVNRVRNGGLEDKTRSVIIPNLRVKMVEFQWEISLFRHPLRSKIIHELLSSTHFEQLLQDRHANYVVQTDLRVVEDSLHNLLVKAIESHKAISRNIPCLKQIFSYKLLKK</sequence>
<reference evidence="2" key="1">
    <citation type="journal article" date="2022" name="Mol. Ecol. Resour.">
        <title>The genomes of chicory, endive, great burdock and yacon provide insights into Asteraceae palaeo-polyploidization history and plant inulin production.</title>
        <authorList>
            <person name="Fan W."/>
            <person name="Wang S."/>
            <person name="Wang H."/>
            <person name="Wang A."/>
            <person name="Jiang F."/>
            <person name="Liu H."/>
            <person name="Zhao H."/>
            <person name="Xu D."/>
            <person name="Zhang Y."/>
        </authorList>
    </citation>
    <scope>NUCLEOTIDE SEQUENCE [LARGE SCALE GENOMIC DNA]</scope>
    <source>
        <strain evidence="2">cv. Yunnan</strain>
    </source>
</reference>
<comment type="caution">
    <text evidence="1">The sequence shown here is derived from an EMBL/GenBank/DDBJ whole genome shotgun (WGS) entry which is preliminary data.</text>
</comment>
<evidence type="ECO:0000313" key="2">
    <source>
        <dbReference type="Proteomes" id="UP001056120"/>
    </source>
</evidence>
<proteinExistence type="predicted"/>